<gene>
    <name evidence="1" type="ORF">LSINAPIS_LOCUS7434</name>
</gene>
<dbReference type="EMBL" id="FZQP02002448">
    <property type="protein sequence ID" value="VVC95795.1"/>
    <property type="molecule type" value="Genomic_DNA"/>
</dbReference>
<dbReference type="AlphaFoldDB" id="A0A5E4QE35"/>
<protein>
    <submittedName>
        <fullName evidence="1">Uncharacterized protein</fullName>
    </submittedName>
</protein>
<evidence type="ECO:0000313" key="2">
    <source>
        <dbReference type="Proteomes" id="UP000324832"/>
    </source>
</evidence>
<evidence type="ECO:0000313" key="1">
    <source>
        <dbReference type="EMBL" id="VVC95795.1"/>
    </source>
</evidence>
<accession>A0A5E4QE35</accession>
<keyword evidence="2" id="KW-1185">Reference proteome</keyword>
<dbReference type="Proteomes" id="UP000324832">
    <property type="component" value="Unassembled WGS sequence"/>
</dbReference>
<sequence>MLYKVVLELPLRNNDSLWNEQFVIISECEPRTSVYLISRSVGPRAPSANVRSCSQVEIGEKTKCPQMEVNHKNFVVQFLEKPFCTIDSEIINRLPIEIHVVQIKVHHSSINFKSSLIVSVHYNRASELVINPATGRLNFEQFHQNIYMKIHIHKDYPLPVGFSERIHFHEIDS</sequence>
<proteinExistence type="predicted"/>
<reference evidence="1 2" key="1">
    <citation type="submission" date="2017-07" db="EMBL/GenBank/DDBJ databases">
        <authorList>
            <person name="Talla V."/>
            <person name="Backstrom N."/>
        </authorList>
    </citation>
    <scope>NUCLEOTIDE SEQUENCE [LARGE SCALE GENOMIC DNA]</scope>
</reference>
<organism evidence="1 2">
    <name type="scientific">Leptidea sinapis</name>
    <dbReference type="NCBI Taxonomy" id="189913"/>
    <lineage>
        <taxon>Eukaryota</taxon>
        <taxon>Metazoa</taxon>
        <taxon>Ecdysozoa</taxon>
        <taxon>Arthropoda</taxon>
        <taxon>Hexapoda</taxon>
        <taxon>Insecta</taxon>
        <taxon>Pterygota</taxon>
        <taxon>Neoptera</taxon>
        <taxon>Endopterygota</taxon>
        <taxon>Lepidoptera</taxon>
        <taxon>Glossata</taxon>
        <taxon>Ditrysia</taxon>
        <taxon>Papilionoidea</taxon>
        <taxon>Pieridae</taxon>
        <taxon>Dismorphiinae</taxon>
        <taxon>Leptidea</taxon>
    </lineage>
</organism>
<name>A0A5E4QE35_9NEOP</name>